<comment type="caution">
    <text evidence="1">The sequence shown here is derived from an EMBL/GenBank/DDBJ whole genome shotgun (WGS) entry which is preliminary data.</text>
</comment>
<keyword evidence="2" id="KW-1185">Reference proteome</keyword>
<name>A0A4Z2GY00_9TELE</name>
<accession>A0A4Z2GY00</accession>
<protein>
    <submittedName>
        <fullName evidence="1">Uncharacterized protein</fullName>
    </submittedName>
</protein>
<evidence type="ECO:0000313" key="2">
    <source>
        <dbReference type="Proteomes" id="UP000314294"/>
    </source>
</evidence>
<evidence type="ECO:0000313" key="1">
    <source>
        <dbReference type="EMBL" id="TNN57532.1"/>
    </source>
</evidence>
<proteinExistence type="predicted"/>
<reference evidence="1 2" key="1">
    <citation type="submission" date="2019-03" db="EMBL/GenBank/DDBJ databases">
        <title>First draft genome of Liparis tanakae, snailfish: a comprehensive survey of snailfish specific genes.</title>
        <authorList>
            <person name="Kim W."/>
            <person name="Song I."/>
            <person name="Jeong J.-H."/>
            <person name="Kim D."/>
            <person name="Kim S."/>
            <person name="Ryu S."/>
            <person name="Song J.Y."/>
            <person name="Lee S.K."/>
        </authorList>
    </citation>
    <scope>NUCLEOTIDE SEQUENCE [LARGE SCALE GENOMIC DNA]</scope>
    <source>
        <tissue evidence="1">Muscle</tissue>
    </source>
</reference>
<dbReference type="AlphaFoldDB" id="A0A4Z2GY00"/>
<organism evidence="1 2">
    <name type="scientific">Liparis tanakae</name>
    <name type="common">Tanaka's snailfish</name>
    <dbReference type="NCBI Taxonomy" id="230148"/>
    <lineage>
        <taxon>Eukaryota</taxon>
        <taxon>Metazoa</taxon>
        <taxon>Chordata</taxon>
        <taxon>Craniata</taxon>
        <taxon>Vertebrata</taxon>
        <taxon>Euteleostomi</taxon>
        <taxon>Actinopterygii</taxon>
        <taxon>Neopterygii</taxon>
        <taxon>Teleostei</taxon>
        <taxon>Neoteleostei</taxon>
        <taxon>Acanthomorphata</taxon>
        <taxon>Eupercaria</taxon>
        <taxon>Perciformes</taxon>
        <taxon>Cottioidei</taxon>
        <taxon>Cottales</taxon>
        <taxon>Liparidae</taxon>
        <taxon>Liparis</taxon>
    </lineage>
</organism>
<dbReference type="EMBL" id="SRLO01000403">
    <property type="protein sequence ID" value="TNN57532.1"/>
    <property type="molecule type" value="Genomic_DNA"/>
</dbReference>
<sequence>MLGIHDDARCGPMAELITKLWSAAERRRQTSNSEEKFLASAADLRFLRVPHQNVVGRCGTAWENRTCPPGIWAPNQLPKLAVTVRTIVTLAQAILGPPRSASWMTTDLPIMADPGNQEVTSVKNFFPCTLPTVVSRSMVLCFLERSPTSQDKGLDGPQWRA</sequence>
<dbReference type="Proteomes" id="UP000314294">
    <property type="component" value="Unassembled WGS sequence"/>
</dbReference>
<gene>
    <name evidence="1" type="ORF">EYF80_032256</name>
</gene>